<dbReference type="PANTHER" id="PTHR24148">
    <property type="entry name" value="ANKYRIN REPEAT DOMAIN-CONTAINING PROTEIN 39 HOMOLOG-RELATED"/>
    <property type="match status" value="1"/>
</dbReference>
<comment type="caution">
    <text evidence="2">The sequence shown here is derived from an EMBL/GenBank/DDBJ whole genome shotgun (WGS) entry which is preliminary data.</text>
</comment>
<organism evidence="2 3">
    <name type="scientific">Venustampulla echinocandica</name>
    <dbReference type="NCBI Taxonomy" id="2656787"/>
    <lineage>
        <taxon>Eukaryota</taxon>
        <taxon>Fungi</taxon>
        <taxon>Dikarya</taxon>
        <taxon>Ascomycota</taxon>
        <taxon>Pezizomycotina</taxon>
        <taxon>Leotiomycetes</taxon>
        <taxon>Helotiales</taxon>
        <taxon>Pleuroascaceae</taxon>
        <taxon>Venustampulla</taxon>
    </lineage>
</organism>
<dbReference type="PANTHER" id="PTHR24148:SF64">
    <property type="entry name" value="HETEROKARYON INCOMPATIBILITY DOMAIN-CONTAINING PROTEIN"/>
    <property type="match status" value="1"/>
</dbReference>
<feature type="domain" description="Heterokaryon incompatibility" evidence="1">
    <location>
        <begin position="1"/>
        <end position="84"/>
    </location>
</feature>
<gene>
    <name evidence="2" type="ORF">BP5553_07814</name>
</gene>
<dbReference type="Pfam" id="PF06985">
    <property type="entry name" value="HET"/>
    <property type="match status" value="1"/>
</dbReference>
<dbReference type="Proteomes" id="UP000254866">
    <property type="component" value="Unassembled WGS sequence"/>
</dbReference>
<dbReference type="GeneID" id="43600663"/>
<dbReference type="RefSeq" id="XP_031867668.1">
    <property type="nucleotide sequence ID" value="XM_032016437.1"/>
</dbReference>
<proteinExistence type="predicted"/>
<dbReference type="InterPro" id="IPR010730">
    <property type="entry name" value="HET"/>
</dbReference>
<evidence type="ECO:0000313" key="2">
    <source>
        <dbReference type="EMBL" id="RDL34686.1"/>
    </source>
</evidence>
<name>A0A370THL8_9HELO</name>
<evidence type="ECO:0000313" key="3">
    <source>
        <dbReference type="Proteomes" id="UP000254866"/>
    </source>
</evidence>
<evidence type="ECO:0000259" key="1">
    <source>
        <dbReference type="Pfam" id="PF06985"/>
    </source>
</evidence>
<dbReference type="EMBL" id="NPIC01000007">
    <property type="protein sequence ID" value="RDL34686.1"/>
    <property type="molecule type" value="Genomic_DNA"/>
</dbReference>
<dbReference type="InterPro" id="IPR052895">
    <property type="entry name" value="HetReg/Transcr_Mod"/>
</dbReference>
<dbReference type="OrthoDB" id="2157530at2759"/>
<dbReference type="AlphaFoldDB" id="A0A370THL8"/>
<protein>
    <recommendedName>
        <fullName evidence="1">Heterokaryon incompatibility domain-containing protein</fullName>
    </recommendedName>
</protein>
<keyword evidence="3" id="KW-1185">Reference proteome</keyword>
<dbReference type="Pfam" id="PF26639">
    <property type="entry name" value="Het-6_barrel"/>
    <property type="match status" value="1"/>
</dbReference>
<accession>A0A370THL8</accession>
<reference evidence="2 3" key="1">
    <citation type="journal article" date="2018" name="IMA Fungus">
        <title>IMA Genome-F 9: Draft genome sequence of Annulohypoxylon stygium, Aspergillus mulundensis, Berkeleyomyces basicola (syn. Thielaviopsis basicola), Ceratocystis smalleyi, two Cercospora beticola strains, Coleophoma cylindrospora, Fusarium fracticaudum, Phialophora cf. hyalina, and Morchella septimelata.</title>
        <authorList>
            <person name="Wingfield B.D."/>
            <person name="Bills G.F."/>
            <person name="Dong Y."/>
            <person name="Huang W."/>
            <person name="Nel W.J."/>
            <person name="Swalarsk-Parry B.S."/>
            <person name="Vaghefi N."/>
            <person name="Wilken P.M."/>
            <person name="An Z."/>
            <person name="de Beer Z.W."/>
            <person name="De Vos L."/>
            <person name="Chen L."/>
            <person name="Duong T.A."/>
            <person name="Gao Y."/>
            <person name="Hammerbacher A."/>
            <person name="Kikkert J.R."/>
            <person name="Li Y."/>
            <person name="Li H."/>
            <person name="Li K."/>
            <person name="Li Q."/>
            <person name="Liu X."/>
            <person name="Ma X."/>
            <person name="Naidoo K."/>
            <person name="Pethybridge S.J."/>
            <person name="Sun J."/>
            <person name="Steenkamp E.T."/>
            <person name="van der Nest M.A."/>
            <person name="van Wyk S."/>
            <person name="Wingfield M.J."/>
            <person name="Xiong C."/>
            <person name="Yue Q."/>
            <person name="Zhang X."/>
        </authorList>
    </citation>
    <scope>NUCLEOTIDE SEQUENCE [LARGE SCALE GENOMIC DNA]</scope>
    <source>
        <strain evidence="2 3">BP 5553</strain>
    </source>
</reference>
<sequence>MPQIYRNAKFVAAYLGPENGEDTALIYKLISNLALVDFDTTHHRPQTVGQLGSYGILAFEDEAGIAAQRFFSRQWFRRVWIVQECVLAKRVQFYWGHSRMLPFEVIGGLLNQIHRIGVPVLEFHREGVDEAVSTICLKGSLFEVLEVCRDTESTHRRDKYFALLGISIESQETSLQANYEEAFAEVAYRYCKFFMKLDKEFKFLSIAQPRSPDPHLPIWIPDWSRAFKYSQFIVGSIWTDLQRSLCRSVQIVCATYPARDAIEDVLWQTITMERFKEGGTACSPFVNGSAASESLKTSLMSARSLFKEGFPRICRSETWNSAEFATIVIAEKLSGWKSCIFKKNYTGLVPAAAHKDDTVVIISGARVPFLLRRVPDVLPPRFTLVGECHIHGIMQGEAVTSMGLTWTDITLI</sequence>